<dbReference type="AlphaFoldDB" id="A0A857J8U2"/>
<protein>
    <recommendedName>
        <fullName evidence="3">Tetratricopeptide repeat protein</fullName>
    </recommendedName>
</protein>
<evidence type="ECO:0000313" key="1">
    <source>
        <dbReference type="EMBL" id="QHI99178.1"/>
    </source>
</evidence>
<gene>
    <name evidence="1" type="ORF">GT347_15050</name>
</gene>
<dbReference type="RefSeq" id="WP_160552959.1">
    <property type="nucleotide sequence ID" value="NZ_CP047650.1"/>
</dbReference>
<reference evidence="1 2" key="1">
    <citation type="submission" date="2020-01" db="EMBL/GenBank/DDBJ databases">
        <title>Genome sequencing of strain KACC 21265.</title>
        <authorList>
            <person name="Heo J."/>
            <person name="Kim S.-J."/>
            <person name="Kim J.-S."/>
            <person name="Hong S.-B."/>
            <person name="Kwon S.-W."/>
        </authorList>
    </citation>
    <scope>NUCLEOTIDE SEQUENCE [LARGE SCALE GENOMIC DNA]</scope>
    <source>
        <strain evidence="1 2">KACC 21265</strain>
    </source>
</reference>
<evidence type="ECO:0008006" key="3">
    <source>
        <dbReference type="Google" id="ProtNLM"/>
    </source>
</evidence>
<proteinExistence type="predicted"/>
<evidence type="ECO:0000313" key="2">
    <source>
        <dbReference type="Proteomes" id="UP000464787"/>
    </source>
</evidence>
<accession>A0A857J8U2</accession>
<dbReference type="InterPro" id="IPR011990">
    <property type="entry name" value="TPR-like_helical_dom_sf"/>
</dbReference>
<keyword evidence="2" id="KW-1185">Reference proteome</keyword>
<dbReference type="EMBL" id="CP047650">
    <property type="protein sequence ID" value="QHI99178.1"/>
    <property type="molecule type" value="Genomic_DNA"/>
</dbReference>
<name>A0A857J8U2_9BURK</name>
<dbReference type="KEGG" id="xyk:GT347_15050"/>
<organism evidence="1 2">
    <name type="scientific">Xylophilus rhododendri</name>
    <dbReference type="NCBI Taxonomy" id="2697032"/>
    <lineage>
        <taxon>Bacteria</taxon>
        <taxon>Pseudomonadati</taxon>
        <taxon>Pseudomonadota</taxon>
        <taxon>Betaproteobacteria</taxon>
        <taxon>Burkholderiales</taxon>
        <taxon>Xylophilus</taxon>
    </lineage>
</organism>
<sequence length="211" mass="22861">MAYDAMCFLFSSKLSARHRDNCQVFTFQGTSMTSPQFDDLMAEALRRMAQGDTENADAALQKAGSLRAADGLPHFLLGANAAQAGDTERAQEEFRAALLLSPTLDIARFQLGLLQATGGHYHDALQTWAPFLNAQPQTYLAHFAWALRALFLGDAAQAGRYLQSGLEMNTENAPLNADMVNLARRLEALGHGESGQAESASAFLISSYRSA</sequence>
<dbReference type="SUPFAM" id="SSF48452">
    <property type="entry name" value="TPR-like"/>
    <property type="match status" value="1"/>
</dbReference>
<dbReference type="Gene3D" id="1.25.40.10">
    <property type="entry name" value="Tetratricopeptide repeat domain"/>
    <property type="match status" value="1"/>
</dbReference>
<dbReference type="Proteomes" id="UP000464787">
    <property type="component" value="Chromosome"/>
</dbReference>